<evidence type="ECO:0000313" key="4">
    <source>
        <dbReference type="Proteomes" id="UP000528457"/>
    </source>
</evidence>
<dbReference type="PANTHER" id="PTHR34978">
    <property type="entry name" value="POSSIBLE SENSOR-TRANSDUCER PROTEIN BLAR"/>
    <property type="match status" value="1"/>
</dbReference>
<evidence type="ECO:0000256" key="1">
    <source>
        <dbReference type="SAM" id="Phobius"/>
    </source>
</evidence>
<gene>
    <name evidence="3" type="ORF">HNR48_001166</name>
</gene>
<dbReference type="Proteomes" id="UP000528457">
    <property type="component" value="Unassembled WGS sequence"/>
</dbReference>
<keyword evidence="1" id="KW-1133">Transmembrane helix</keyword>
<dbReference type="Pfam" id="PF05569">
    <property type="entry name" value="Peptidase_M56"/>
    <property type="match status" value="1"/>
</dbReference>
<dbReference type="InParanoid" id="A0A7X0JRD6"/>
<dbReference type="AlphaFoldDB" id="A0A7X0JRD6"/>
<protein>
    <submittedName>
        <fullName evidence="3">Beta-lactamase regulating signal transducer with metallopeptidase domain</fullName>
    </submittedName>
</protein>
<organism evidence="3 4">
    <name type="scientific">Pseudoteredinibacter isoporae</name>
    <dbReference type="NCBI Taxonomy" id="570281"/>
    <lineage>
        <taxon>Bacteria</taxon>
        <taxon>Pseudomonadati</taxon>
        <taxon>Pseudomonadota</taxon>
        <taxon>Gammaproteobacteria</taxon>
        <taxon>Cellvibrionales</taxon>
        <taxon>Cellvibrionaceae</taxon>
        <taxon>Pseudoteredinibacter</taxon>
    </lineage>
</organism>
<comment type="caution">
    <text evidence="3">The sequence shown here is derived from an EMBL/GenBank/DDBJ whole genome shotgun (WGS) entry which is preliminary data.</text>
</comment>
<proteinExistence type="predicted"/>
<keyword evidence="1" id="KW-0472">Membrane</keyword>
<name>A0A7X0JRD6_9GAMM</name>
<evidence type="ECO:0000313" key="3">
    <source>
        <dbReference type="EMBL" id="MBB6520888.1"/>
    </source>
</evidence>
<sequence length="388" mass="43670">MSAIVMWCLPWPYFSDLFSVSSMQLVSQQQIEASTVLLAAKSIQVNSLSADEYLFSSLVLLMGLGFLLYLAQLYQHRQFCRDALSHAKNDLSLEQRYGGEILRVKTLRSAMLIGFWKPVILLPSRAENEQALEFMIQHELVHRKHKDHWRVAILSLLQSLFFWNPLLRLLINKQRNFIEARCDAQVAAKNPGAYRETLSRMALQAGGFDMSCSTAMGNLMWRLKRMESESVQKKATALNVGFLVLLLTMLSLTVTGLLGSSQVLALSSDDAGAVVELKMEMSWSSEGMADSSVSDSKIWLHYDEAFELSFDNDFQMHLTLTKKEDDTVLISTKLLKLNKGSELLMEPQLLVLMGEEAVIEIGNESDGWAFAAVFKVTDAPQPKDVESR</sequence>
<dbReference type="PANTHER" id="PTHR34978:SF3">
    <property type="entry name" value="SLR0241 PROTEIN"/>
    <property type="match status" value="1"/>
</dbReference>
<dbReference type="InterPro" id="IPR008756">
    <property type="entry name" value="Peptidase_M56"/>
</dbReference>
<evidence type="ECO:0000259" key="2">
    <source>
        <dbReference type="Pfam" id="PF05569"/>
    </source>
</evidence>
<feature type="transmembrane region" description="Helical" evidence="1">
    <location>
        <begin position="151"/>
        <end position="171"/>
    </location>
</feature>
<dbReference type="EMBL" id="JACHHT010000001">
    <property type="protein sequence ID" value="MBB6520888.1"/>
    <property type="molecule type" value="Genomic_DNA"/>
</dbReference>
<keyword evidence="4" id="KW-1185">Reference proteome</keyword>
<feature type="transmembrane region" description="Helical" evidence="1">
    <location>
        <begin position="235"/>
        <end position="258"/>
    </location>
</feature>
<feature type="domain" description="Peptidase M56" evidence="2">
    <location>
        <begin position="24"/>
        <end position="196"/>
    </location>
</feature>
<dbReference type="RefSeq" id="WP_167202726.1">
    <property type="nucleotide sequence ID" value="NZ_JAAONY010000001.1"/>
</dbReference>
<accession>A0A7X0JRD6</accession>
<feature type="transmembrane region" description="Helical" evidence="1">
    <location>
        <begin position="53"/>
        <end position="71"/>
    </location>
</feature>
<dbReference type="CDD" id="cd07341">
    <property type="entry name" value="M56_BlaR1_MecR1_like"/>
    <property type="match status" value="1"/>
</dbReference>
<dbReference type="InterPro" id="IPR052173">
    <property type="entry name" value="Beta-lactam_resp_regulator"/>
</dbReference>
<keyword evidence="1" id="KW-0812">Transmembrane</keyword>
<reference evidence="3 4" key="1">
    <citation type="submission" date="2020-08" db="EMBL/GenBank/DDBJ databases">
        <title>Genomic Encyclopedia of Type Strains, Phase IV (KMG-IV): sequencing the most valuable type-strain genomes for metagenomic binning, comparative biology and taxonomic classification.</title>
        <authorList>
            <person name="Goeker M."/>
        </authorList>
    </citation>
    <scope>NUCLEOTIDE SEQUENCE [LARGE SCALE GENOMIC DNA]</scope>
    <source>
        <strain evidence="3 4">DSM 22368</strain>
    </source>
</reference>